<evidence type="ECO:0000256" key="1">
    <source>
        <dbReference type="ARBA" id="ARBA00004245"/>
    </source>
</evidence>
<evidence type="ECO:0000259" key="14">
    <source>
        <dbReference type="PROSITE" id="PS50178"/>
    </source>
</evidence>
<evidence type="ECO:0000256" key="4">
    <source>
        <dbReference type="ARBA" id="ARBA00022723"/>
    </source>
</evidence>
<sequence length="1448" mass="163365">METPEHFFVMLLLCVCACSCASDYYSLLGVSRSASSREIKKAFHKVALKYHPDKNQSPDAHQAFTHIAHAYEVLSNKGKRKVYDQMDHITDPDQGRDSKTMGSNPYNDKGGFYSKSAFQHLSLQELLQMLQLDDDFCMGEEPNYEGWSYNFGAEDDDDDDDENVFLSDLFNMLKRGHSTTPNSTHPRLSVVQFQEYGLGIRAHYQAKRLFKGKCLLPVPEKCCDKADLKPKNLPQHHHSSNLSVMLGQPNKYPRQNMTETHRKIMLDQWGPKERKDLKTKHFLHRGKSVQRDDTEQDVVLDQVDELGCGDELAQGIDFDLFSSKPSTKSEEDSCYKRETDYNEVAEQIQVDQRAWGWTENSALTSYKRSSDSHLAPNGISKQITGMLTGILFNHNIHVNKTTLDGFYPNQIYTDGMFSNEDTDEMFPDICDAGEALADKDGLSECDLFDHMDPLPKTETAQNVGDVIAISMEEGSDSSVRSSSSIEEDDNEVQQKMDEQGYHLSDISSSRYLEGDCLSVSSSQTSDTVPDANEKCCSNDEVEQNDVLNEQATPSLTADCDLKVTLNPDLNSFLSLVQQPPETNLQTLTQNKAEDDIMQEEEVLKKRDTKDLDQTVITVEDLYEETEPIMQAKGFLQNRKYFMTRSISVETPSKNLDLTSIPASGNGRLLLHPRSFYTDHCFIGDSRPALTGSLGCLSQRFHTSANVDKMSKLDIPPPFELASITKRPIRKGSPSLSSEISATCKKPDFGLKRYLLPLRFLRKSDRKSPIDNRSISSRSSSESSPQGSCKRLDFIRQNLGSPELHRAPDCTPPMSPSSFVFHKNRQKTGLNLMLHKDLASSTISIEPDNMFHPLLEPVPFSKPRSFSSPDSSEYENVTNTSSHYENVQIRLLNPVIQSQRNQGSSSDTDGYVDMSSLTSYQSKSQSSEQETDSTYTFCSPNVRPDGTVGVSVGVACTQEKTKTLDKMTISCSRAFYNAKELLDSEAQHVGTLQLLFETVKADERLMKVWTEIPDIYSLHQNILALLETHMKEWHQNEGIAEIILAKKTEFYVFSSFISNYDEKLNYVEHIKSTLSDEKSLKKQLLVVIVRILQYRMLLTDYVNNLSPDPKQYQDTQDALVVVSDIAYQVNDSLKNGADLLRLVNIEHNVLGLTDLIQPGRQDGKYRLINTLPLTGMEVSKPPIENALKIAVKDISITLSAGSFVERDGWFVTLNRTLVDLGPVSGRPVGCLELVEGPEMCLGENAPPLLSVSQVTACMNCPSHFSLTNRRHHCHACGKVVCKDCCRNKFPLKYMKNRRAKVCDYCYTELCKNDVVTVVEGTNRPLSAMFQNIHPSSLWRSRKGQMSFNQVTGAEGVMSGTLQRYKNSKRSWRSLWFLLKDKVLYTYPQPEERLACETLPLLGFSVRSEVEGESSVFQLYHKSTLFYTFRAQDSHTAQRWVDAMEEATVL</sequence>
<feature type="domain" description="DH" evidence="12">
    <location>
        <begin position="972"/>
        <end position="1131"/>
    </location>
</feature>
<dbReference type="PRINTS" id="PR00625">
    <property type="entry name" value="JDOMAIN"/>
</dbReference>
<dbReference type="GO" id="GO:0005856">
    <property type="term" value="C:cytoskeleton"/>
    <property type="evidence" value="ECO:0007669"/>
    <property type="project" value="UniProtKB-SubCell"/>
</dbReference>
<dbReference type="CDD" id="cd06257">
    <property type="entry name" value="DnaJ"/>
    <property type="match status" value="1"/>
</dbReference>
<dbReference type="PROSITE" id="PS50178">
    <property type="entry name" value="ZF_FYVE"/>
    <property type="match status" value="1"/>
</dbReference>
<reference evidence="15 16" key="1">
    <citation type="journal article" date="2019" name="Mol. Ecol. Resour.">
        <title>Chromosome-level genome assembly of Triplophysa tibetana, a fish adapted to the harsh high-altitude environment of the Tibetan Plateau.</title>
        <authorList>
            <person name="Yang X."/>
            <person name="Liu H."/>
            <person name="Ma Z."/>
            <person name="Zou Y."/>
            <person name="Zou M."/>
            <person name="Mao Y."/>
            <person name="Li X."/>
            <person name="Wang H."/>
            <person name="Chen T."/>
            <person name="Wang W."/>
            <person name="Yang R."/>
        </authorList>
    </citation>
    <scope>NUCLEOTIDE SEQUENCE [LARGE SCALE GENOMIC DNA]</scope>
    <source>
        <strain evidence="15">TTIB1903HZAU</strain>
        <tissue evidence="15">Muscle</tissue>
    </source>
</reference>
<evidence type="ECO:0000256" key="7">
    <source>
        <dbReference type="ARBA" id="ARBA00023212"/>
    </source>
</evidence>
<name>A0A5A9NTQ1_9TELE</name>
<keyword evidence="5 8" id="KW-0863">Zinc-finger</keyword>
<dbReference type="Gene3D" id="3.30.40.10">
    <property type="entry name" value="Zinc/RING finger domain, C3HC4 (zinc finger)"/>
    <property type="match status" value="1"/>
</dbReference>
<dbReference type="SUPFAM" id="SSF48065">
    <property type="entry name" value="DBL homology domain (DH-domain)"/>
    <property type="match status" value="1"/>
</dbReference>
<keyword evidence="6" id="KW-0862">Zinc</keyword>
<dbReference type="GO" id="GO:0005085">
    <property type="term" value="F:guanyl-nucleotide exchange factor activity"/>
    <property type="evidence" value="ECO:0007669"/>
    <property type="project" value="UniProtKB-KW"/>
</dbReference>
<feature type="region of interest" description="Disordered" evidence="9">
    <location>
        <begin position="897"/>
        <end position="938"/>
    </location>
</feature>
<dbReference type="InterPro" id="IPR051092">
    <property type="entry name" value="FYVE_RhoGEF_PH"/>
</dbReference>
<evidence type="ECO:0000313" key="16">
    <source>
        <dbReference type="Proteomes" id="UP000324632"/>
    </source>
</evidence>
<dbReference type="PROSITE" id="PS50076">
    <property type="entry name" value="DNAJ_2"/>
    <property type="match status" value="1"/>
</dbReference>
<feature type="signal peptide" evidence="10">
    <location>
        <begin position="1"/>
        <end position="21"/>
    </location>
</feature>
<evidence type="ECO:0000256" key="10">
    <source>
        <dbReference type="SAM" id="SignalP"/>
    </source>
</evidence>
<dbReference type="GO" id="GO:0008270">
    <property type="term" value="F:zinc ion binding"/>
    <property type="evidence" value="ECO:0007669"/>
    <property type="project" value="UniProtKB-KW"/>
</dbReference>
<dbReference type="InterPro" id="IPR000219">
    <property type="entry name" value="DH_dom"/>
</dbReference>
<dbReference type="PANTHER" id="PTHR12673:SF13">
    <property type="entry name" value="FYVE, RHOGEF AND PH DOMAIN-CONTAINING PROTEIN 5"/>
    <property type="match status" value="1"/>
</dbReference>
<dbReference type="EMBL" id="SOYY01000013">
    <property type="protein sequence ID" value="KAA0712878.1"/>
    <property type="molecule type" value="Genomic_DNA"/>
</dbReference>
<dbReference type="Pfam" id="PF00226">
    <property type="entry name" value="DnaJ"/>
    <property type="match status" value="1"/>
</dbReference>
<evidence type="ECO:0000259" key="13">
    <source>
        <dbReference type="PROSITE" id="PS50076"/>
    </source>
</evidence>
<dbReference type="InterPro" id="IPR011993">
    <property type="entry name" value="PH-like_dom_sf"/>
</dbReference>
<gene>
    <name evidence="15" type="ORF">E1301_Tti005035</name>
</gene>
<dbReference type="InterPro" id="IPR018253">
    <property type="entry name" value="DnaJ_domain_CS"/>
</dbReference>
<dbReference type="PROSITE" id="PS00636">
    <property type="entry name" value="DNAJ_1"/>
    <property type="match status" value="1"/>
</dbReference>
<dbReference type="GO" id="GO:0005737">
    <property type="term" value="C:cytoplasm"/>
    <property type="evidence" value="ECO:0007669"/>
    <property type="project" value="TreeGrafter"/>
</dbReference>
<dbReference type="SMART" id="SM00233">
    <property type="entry name" value="PH"/>
    <property type="match status" value="2"/>
</dbReference>
<dbReference type="Pfam" id="PF00621">
    <property type="entry name" value="RhoGEF"/>
    <property type="match status" value="1"/>
</dbReference>
<evidence type="ECO:0000313" key="15">
    <source>
        <dbReference type="EMBL" id="KAA0712878.1"/>
    </source>
</evidence>
<evidence type="ECO:0000259" key="12">
    <source>
        <dbReference type="PROSITE" id="PS50010"/>
    </source>
</evidence>
<evidence type="ECO:0000256" key="2">
    <source>
        <dbReference type="ARBA" id="ARBA00022490"/>
    </source>
</evidence>
<dbReference type="PROSITE" id="PS50010">
    <property type="entry name" value="DH_2"/>
    <property type="match status" value="1"/>
</dbReference>
<keyword evidence="7" id="KW-0206">Cytoskeleton</keyword>
<evidence type="ECO:0000256" key="9">
    <source>
        <dbReference type="SAM" id="MobiDB-lite"/>
    </source>
</evidence>
<comment type="subcellular location">
    <subcellularLocation>
        <location evidence="1">Cytoplasm</location>
        <location evidence="1">Cytoskeleton</location>
    </subcellularLocation>
</comment>
<dbReference type="SMART" id="SM00064">
    <property type="entry name" value="FYVE"/>
    <property type="match status" value="1"/>
</dbReference>
<feature type="compositionally biased region" description="Polar residues" evidence="9">
    <location>
        <begin position="897"/>
        <end position="907"/>
    </location>
</feature>
<evidence type="ECO:0000256" key="6">
    <source>
        <dbReference type="ARBA" id="ARBA00022833"/>
    </source>
</evidence>
<dbReference type="SMART" id="SM00325">
    <property type="entry name" value="RhoGEF"/>
    <property type="match status" value="1"/>
</dbReference>
<dbReference type="InterPro" id="IPR000306">
    <property type="entry name" value="Znf_FYVE"/>
</dbReference>
<dbReference type="Gene3D" id="1.20.900.10">
    <property type="entry name" value="Dbl homology (DH) domain"/>
    <property type="match status" value="1"/>
</dbReference>
<dbReference type="SUPFAM" id="SSF50729">
    <property type="entry name" value="PH domain-like"/>
    <property type="match status" value="1"/>
</dbReference>
<dbReference type="SMART" id="SM00271">
    <property type="entry name" value="DnaJ"/>
    <property type="match status" value="1"/>
</dbReference>
<dbReference type="InterPro" id="IPR035899">
    <property type="entry name" value="DBL_dom_sf"/>
</dbReference>
<evidence type="ECO:0000259" key="11">
    <source>
        <dbReference type="PROSITE" id="PS50003"/>
    </source>
</evidence>
<keyword evidence="3" id="KW-0344">Guanine-nucleotide releasing factor</keyword>
<feature type="region of interest" description="Disordered" evidence="9">
    <location>
        <begin position="233"/>
        <end position="253"/>
    </location>
</feature>
<keyword evidence="4" id="KW-0479">Metal-binding</keyword>
<comment type="caution">
    <text evidence="15">The sequence shown here is derived from an EMBL/GenBank/DDBJ whole genome shotgun (WGS) entry which is preliminary data.</text>
</comment>
<feature type="region of interest" description="Disordered" evidence="9">
    <location>
        <begin position="766"/>
        <end position="788"/>
    </location>
</feature>
<feature type="chain" id="PRO_5022671908" evidence="10">
    <location>
        <begin position="22"/>
        <end position="1448"/>
    </location>
</feature>
<proteinExistence type="predicted"/>
<evidence type="ECO:0000256" key="8">
    <source>
        <dbReference type="PROSITE-ProRule" id="PRU00091"/>
    </source>
</evidence>
<dbReference type="InterPro" id="IPR001849">
    <property type="entry name" value="PH_domain"/>
</dbReference>
<feature type="compositionally biased region" description="Low complexity" evidence="9">
    <location>
        <begin position="773"/>
        <end position="787"/>
    </location>
</feature>
<keyword evidence="16" id="KW-1185">Reference proteome</keyword>
<evidence type="ECO:0000256" key="5">
    <source>
        <dbReference type="ARBA" id="ARBA00022771"/>
    </source>
</evidence>
<feature type="region of interest" description="Disordered" evidence="9">
    <location>
        <begin position="473"/>
        <end position="495"/>
    </location>
</feature>
<dbReference type="InterPro" id="IPR036869">
    <property type="entry name" value="J_dom_sf"/>
</dbReference>
<keyword evidence="10" id="KW-0732">Signal</keyword>
<dbReference type="Pfam" id="PF01363">
    <property type="entry name" value="FYVE"/>
    <property type="match status" value="1"/>
</dbReference>
<keyword evidence="2" id="KW-0963">Cytoplasm</keyword>
<dbReference type="InterPro" id="IPR013083">
    <property type="entry name" value="Znf_RING/FYVE/PHD"/>
</dbReference>
<evidence type="ECO:0000256" key="3">
    <source>
        <dbReference type="ARBA" id="ARBA00022658"/>
    </source>
</evidence>
<organism evidence="15 16">
    <name type="scientific">Triplophysa tibetana</name>
    <dbReference type="NCBI Taxonomy" id="1572043"/>
    <lineage>
        <taxon>Eukaryota</taxon>
        <taxon>Metazoa</taxon>
        <taxon>Chordata</taxon>
        <taxon>Craniata</taxon>
        <taxon>Vertebrata</taxon>
        <taxon>Euteleostomi</taxon>
        <taxon>Actinopterygii</taxon>
        <taxon>Neopterygii</taxon>
        <taxon>Teleostei</taxon>
        <taxon>Ostariophysi</taxon>
        <taxon>Cypriniformes</taxon>
        <taxon>Nemacheilidae</taxon>
        <taxon>Triplophysa</taxon>
    </lineage>
</organism>
<dbReference type="Proteomes" id="UP000324632">
    <property type="component" value="Chromosome 13"/>
</dbReference>
<feature type="domain" description="FYVE-type" evidence="14">
    <location>
        <begin position="1250"/>
        <end position="1309"/>
    </location>
</feature>
<dbReference type="CDD" id="cd13237">
    <property type="entry name" value="PH2_FGD5_FGD6"/>
    <property type="match status" value="1"/>
</dbReference>
<feature type="domain" description="PH" evidence="11">
    <location>
        <begin position="1353"/>
        <end position="1447"/>
    </location>
</feature>
<feature type="compositionally biased region" description="Low complexity" evidence="9">
    <location>
        <begin position="473"/>
        <end position="484"/>
    </location>
</feature>
<dbReference type="InterPro" id="IPR017455">
    <property type="entry name" value="Znf_FYVE-rel"/>
</dbReference>
<feature type="compositionally biased region" description="Low complexity" evidence="9">
    <location>
        <begin position="914"/>
        <end position="935"/>
    </location>
</feature>
<dbReference type="SUPFAM" id="SSF46565">
    <property type="entry name" value="Chaperone J-domain"/>
    <property type="match status" value="1"/>
</dbReference>
<dbReference type="PROSITE" id="PS50003">
    <property type="entry name" value="PH_DOMAIN"/>
    <property type="match status" value="1"/>
</dbReference>
<protein>
    <submittedName>
        <fullName evidence="15">FYVE, RhoGEF and PH domain-containing protein 5</fullName>
    </submittedName>
</protein>
<feature type="domain" description="J" evidence="13">
    <location>
        <begin position="23"/>
        <end position="87"/>
    </location>
</feature>
<dbReference type="Gene3D" id="1.10.287.110">
    <property type="entry name" value="DnaJ domain"/>
    <property type="match status" value="1"/>
</dbReference>
<dbReference type="Pfam" id="PF00169">
    <property type="entry name" value="PH"/>
    <property type="match status" value="1"/>
</dbReference>
<dbReference type="Gene3D" id="2.30.29.30">
    <property type="entry name" value="Pleckstrin-homology domain (PH domain)/Phosphotyrosine-binding domain (PTB)"/>
    <property type="match status" value="1"/>
</dbReference>
<dbReference type="InterPro" id="IPR001623">
    <property type="entry name" value="DnaJ_domain"/>
</dbReference>
<accession>A0A5A9NTQ1</accession>
<dbReference type="PANTHER" id="PTHR12673">
    <property type="entry name" value="FACIOGENITAL DYSPLASIA PROTEIN"/>
    <property type="match status" value="1"/>
</dbReference>